<dbReference type="EMBL" id="JAPEVB010000006">
    <property type="protein sequence ID" value="KAJ4386061.1"/>
    <property type="molecule type" value="Genomic_DNA"/>
</dbReference>
<organism evidence="1 2">
    <name type="scientific">Gnomoniopsis smithogilvyi</name>
    <dbReference type="NCBI Taxonomy" id="1191159"/>
    <lineage>
        <taxon>Eukaryota</taxon>
        <taxon>Fungi</taxon>
        <taxon>Dikarya</taxon>
        <taxon>Ascomycota</taxon>
        <taxon>Pezizomycotina</taxon>
        <taxon>Sordariomycetes</taxon>
        <taxon>Sordariomycetidae</taxon>
        <taxon>Diaporthales</taxon>
        <taxon>Gnomoniaceae</taxon>
        <taxon>Gnomoniopsis</taxon>
    </lineage>
</organism>
<keyword evidence="2" id="KW-1185">Reference proteome</keyword>
<comment type="caution">
    <text evidence="1">The sequence shown here is derived from an EMBL/GenBank/DDBJ whole genome shotgun (WGS) entry which is preliminary data.</text>
</comment>
<sequence length="79" mass="8927">MILEALKPVMKEEAEWRGIVRYHWSPSQPTLIYLEGNEWCDSGLSLARLLLETSSEILSKPTASFSSSIQEAMERGIQS</sequence>
<evidence type="ECO:0000313" key="1">
    <source>
        <dbReference type="EMBL" id="KAJ4386061.1"/>
    </source>
</evidence>
<accession>A0A9W8YJI8</accession>
<reference evidence="1" key="1">
    <citation type="submission" date="2022-10" db="EMBL/GenBank/DDBJ databases">
        <title>Tapping the CABI collections for fungal endophytes: first genome assemblies for Collariella, Neodidymelliopsis, Ascochyta clinopodiicola, Didymella pomorum, Didymosphaeria variabile, Neocosmospora piperis and Neocucurbitaria cava.</title>
        <authorList>
            <person name="Hill R."/>
        </authorList>
    </citation>
    <scope>NUCLEOTIDE SEQUENCE</scope>
    <source>
        <strain evidence="1">IMI 355082</strain>
    </source>
</reference>
<dbReference type="AlphaFoldDB" id="A0A9W8YJI8"/>
<evidence type="ECO:0000313" key="2">
    <source>
        <dbReference type="Proteomes" id="UP001140453"/>
    </source>
</evidence>
<proteinExistence type="predicted"/>
<name>A0A9W8YJI8_9PEZI</name>
<gene>
    <name evidence="1" type="ORF">N0V93_008953</name>
</gene>
<protein>
    <submittedName>
        <fullName evidence="1">Uncharacterized protein</fullName>
    </submittedName>
</protein>
<dbReference type="Proteomes" id="UP001140453">
    <property type="component" value="Unassembled WGS sequence"/>
</dbReference>